<feature type="region of interest" description="Disordered" evidence="2">
    <location>
        <begin position="915"/>
        <end position="1007"/>
    </location>
</feature>
<dbReference type="EMBL" id="JAPTMU010000009">
    <property type="protein sequence ID" value="KAJ4938410.1"/>
    <property type="molecule type" value="Genomic_DNA"/>
</dbReference>
<feature type="compositionally biased region" description="Polar residues" evidence="2">
    <location>
        <begin position="943"/>
        <end position="973"/>
    </location>
</feature>
<evidence type="ECO:0000256" key="1">
    <source>
        <dbReference type="SAM" id="Coils"/>
    </source>
</evidence>
<keyword evidence="1" id="KW-0175">Coiled coil</keyword>
<feature type="compositionally biased region" description="Polar residues" evidence="2">
    <location>
        <begin position="320"/>
        <end position="330"/>
    </location>
</feature>
<reference evidence="3" key="1">
    <citation type="submission" date="2022-11" db="EMBL/GenBank/DDBJ databases">
        <title>Chromosome-level genome of Pogonophryne albipinna.</title>
        <authorList>
            <person name="Jo E."/>
        </authorList>
    </citation>
    <scope>NUCLEOTIDE SEQUENCE</scope>
    <source>
        <strain evidence="3">SGF0006</strain>
        <tissue evidence="3">Muscle</tissue>
    </source>
</reference>
<feature type="region of interest" description="Disordered" evidence="2">
    <location>
        <begin position="856"/>
        <end position="884"/>
    </location>
</feature>
<feature type="compositionally biased region" description="Basic and acidic residues" evidence="2">
    <location>
        <begin position="475"/>
        <end position="488"/>
    </location>
</feature>
<protein>
    <recommendedName>
        <fullName evidence="5">Coiled-coil domain containing 73</fullName>
    </recommendedName>
</protein>
<feature type="compositionally biased region" description="Polar residues" evidence="2">
    <location>
        <begin position="656"/>
        <end position="672"/>
    </location>
</feature>
<evidence type="ECO:0000313" key="4">
    <source>
        <dbReference type="Proteomes" id="UP001219934"/>
    </source>
</evidence>
<feature type="compositionally biased region" description="Polar residues" evidence="2">
    <location>
        <begin position="915"/>
        <end position="927"/>
    </location>
</feature>
<evidence type="ECO:0008006" key="5">
    <source>
        <dbReference type="Google" id="ProtNLM"/>
    </source>
</evidence>
<feature type="region of interest" description="Disordered" evidence="2">
    <location>
        <begin position="702"/>
        <end position="755"/>
    </location>
</feature>
<dbReference type="Pfam" id="PF15818">
    <property type="entry name" value="CCDC73"/>
    <property type="match status" value="1"/>
</dbReference>
<sequence>DAETRFEDQISKLVLEKQELEWEKESLQRQIETVANQHTESILNVKKKLQAKIRNTVEEKGKYQVSAEIKDKEINNLKDELKTLQEVKLALQTRSKDSHLNQLGEVEKRFSALSRQCAVVKQAHEKLEQNVDEAMKINKKMTTACEKQEATIVSLKKEVEEVSNKLIKAKMSSVRHDQAQSPTGREQHFQQLHQKLNMETEMNKKLREENEAVRAEKQEVMRAMQHAQQLLLCQTQTVSRVDLEMKTQREQQQALKQEHRAMREKSKALEDKAARLMESYTASQNSWDKEKAIFLGRIRSEQQELQAVKEANDELHQKNTELSSQASVQAQHREELEMRDNSPSHSDSTEVFSTLVKGIRGEETLNEPISSAELSSGSVQHLASTQTRYPDCLEDSGAATEIVTTGATGVVAVSSPVHGSIDVSVDSQIEEGERNEEEQCNREEVQGKKRGTLMAQTTDGADGREDSLFSTEDAGDPKQPETETKDIAEGEETCGAEERGKTGLHTAETQIRVQATTDTTIEKSNTQQVVDSMDAEPPLTDCEPSDCSHSLPQTVSEKDADCSHVKKEYETRKEGHLVCSDEHQSLDLETNVNQQVQRLGHDEVQIFAESLADPSSPNPVFEKKNEEKISEISSANKPTDLSVPLAAQLDGTVSIQESEQATTQASNPSDITRNMKLTDEIGDTPVREECVLVTTEVEQQALPQSQDISEQNVQLKSPVANGDDDGDSNACKKKEDQSNAETLDNIEAPQDPLETSNLKDACADITMETVDLESQVETLGCREQLKNDKIEDAGDEKMTTSKTDLKLFVHQSHGSNALPGNSTINVNEMLHEGTSELSLPSNKTYRSSLDWAGATRKNSEASTLHPSAQGSPMSEQNTSDSSGLRHCTIPLFLKSKRTKVPLVISRASDLLNASSVSGTAASTQRQQQGERKDSGETCKETANMGSRASLSTTSFPVNTSTAVSRLSWQNTPGCSRAPTSAAGPSTDGDLSCSQERENQQASFRTQISKIEQFLNTERLRLPKRRKTDN</sequence>
<evidence type="ECO:0000256" key="2">
    <source>
        <dbReference type="SAM" id="MobiDB-lite"/>
    </source>
</evidence>
<dbReference type="Proteomes" id="UP001219934">
    <property type="component" value="Unassembled WGS sequence"/>
</dbReference>
<feature type="compositionally biased region" description="Polar residues" evidence="2">
    <location>
        <begin position="860"/>
        <end position="882"/>
    </location>
</feature>
<dbReference type="AlphaFoldDB" id="A0AAD6B902"/>
<feature type="compositionally biased region" description="Polar residues" evidence="2">
    <location>
        <begin position="702"/>
        <end position="715"/>
    </location>
</feature>
<feature type="compositionally biased region" description="Basic and acidic residues" evidence="2">
    <location>
        <begin position="928"/>
        <end position="939"/>
    </location>
</feature>
<feature type="region of interest" description="Disordered" evidence="2">
    <location>
        <begin position="425"/>
        <end position="505"/>
    </location>
</feature>
<dbReference type="PANTHER" id="PTHR28660">
    <property type="entry name" value="COILED-COIL DOMAIN-CONTAINING PROTEIN 73"/>
    <property type="match status" value="1"/>
</dbReference>
<keyword evidence="4" id="KW-1185">Reference proteome</keyword>
<feature type="coiled-coil region" evidence="1">
    <location>
        <begin position="10"/>
        <end position="37"/>
    </location>
</feature>
<feature type="compositionally biased region" description="Basic and acidic residues" evidence="2">
    <location>
        <begin position="331"/>
        <end position="342"/>
    </location>
</feature>
<gene>
    <name evidence="3" type="ORF">JOQ06_003030</name>
</gene>
<feature type="region of interest" description="Disordered" evidence="2">
    <location>
        <begin position="318"/>
        <end position="349"/>
    </location>
</feature>
<accession>A0AAD6B902</accession>
<proteinExistence type="predicted"/>
<dbReference type="PANTHER" id="PTHR28660:SF1">
    <property type="entry name" value="COILED-COIL DOMAIN-CONTAINING PROTEIN 73"/>
    <property type="match status" value="1"/>
</dbReference>
<feature type="region of interest" description="Disordered" evidence="2">
    <location>
        <begin position="656"/>
        <end position="682"/>
    </location>
</feature>
<evidence type="ECO:0000313" key="3">
    <source>
        <dbReference type="EMBL" id="KAJ4938410.1"/>
    </source>
</evidence>
<feature type="compositionally biased region" description="Basic and acidic residues" evidence="2">
    <location>
        <begin position="437"/>
        <end position="447"/>
    </location>
</feature>
<dbReference type="InterPro" id="IPR031650">
    <property type="entry name" value="CCDC73"/>
</dbReference>
<name>A0AAD6B902_9TELE</name>
<comment type="caution">
    <text evidence="3">The sequence shown here is derived from an EMBL/GenBank/DDBJ whole genome shotgun (WGS) entry which is preliminary data.</text>
</comment>
<feature type="region of interest" description="Disordered" evidence="2">
    <location>
        <begin position="534"/>
        <end position="554"/>
    </location>
</feature>
<organism evidence="3 4">
    <name type="scientific">Pogonophryne albipinna</name>
    <dbReference type="NCBI Taxonomy" id="1090488"/>
    <lineage>
        <taxon>Eukaryota</taxon>
        <taxon>Metazoa</taxon>
        <taxon>Chordata</taxon>
        <taxon>Craniata</taxon>
        <taxon>Vertebrata</taxon>
        <taxon>Euteleostomi</taxon>
        <taxon>Actinopterygii</taxon>
        <taxon>Neopterygii</taxon>
        <taxon>Teleostei</taxon>
        <taxon>Neoteleostei</taxon>
        <taxon>Acanthomorphata</taxon>
        <taxon>Eupercaria</taxon>
        <taxon>Perciformes</taxon>
        <taxon>Notothenioidei</taxon>
        <taxon>Pogonophryne</taxon>
    </lineage>
</organism>
<feature type="non-terminal residue" evidence="3">
    <location>
        <position position="1029"/>
    </location>
</feature>